<dbReference type="InterPro" id="IPR049132">
    <property type="entry name" value="FAN1-like_euk"/>
</dbReference>
<evidence type="ECO:0000313" key="10">
    <source>
        <dbReference type="Proteomes" id="UP000046395"/>
    </source>
</evidence>
<keyword evidence="5 8" id="KW-0378">Hydrolase</keyword>
<dbReference type="GO" id="GO:0046872">
    <property type="term" value="F:metal ion binding"/>
    <property type="evidence" value="ECO:0007669"/>
    <property type="project" value="UniProtKB-KW"/>
</dbReference>
<comment type="function">
    <text evidence="8">Nuclease required for the repair of DNA interstrand cross-links (ICL). Acts as a 5'-3' exonuclease that anchors at a cut end of DNA and cleaves DNA successively at every third nucleotide, allowing to excise an ICL from one strand through flanking incisions.</text>
</comment>
<dbReference type="GO" id="GO:0036297">
    <property type="term" value="P:interstrand cross-link repair"/>
    <property type="evidence" value="ECO:0007669"/>
    <property type="project" value="InterPro"/>
</dbReference>
<evidence type="ECO:0000256" key="6">
    <source>
        <dbReference type="ARBA" id="ARBA00022842"/>
    </source>
</evidence>
<evidence type="ECO:0000256" key="4">
    <source>
        <dbReference type="ARBA" id="ARBA00022723"/>
    </source>
</evidence>
<evidence type="ECO:0000256" key="2">
    <source>
        <dbReference type="ARBA" id="ARBA00005533"/>
    </source>
</evidence>
<dbReference type="AlphaFoldDB" id="A0A5S6QHJ8"/>
<dbReference type="InterPro" id="IPR033315">
    <property type="entry name" value="Fan1-like"/>
</dbReference>
<dbReference type="Gene3D" id="3.40.1350.10">
    <property type="match status" value="1"/>
</dbReference>
<dbReference type="WBParaSite" id="TMUE_2000006337.1">
    <property type="protein sequence ID" value="TMUE_2000006337.1"/>
    <property type="gene ID" value="WBGene00287945"/>
</dbReference>
<keyword evidence="10" id="KW-1185">Reference proteome</keyword>
<dbReference type="Pfam" id="PF21170">
    <property type="entry name" value="FAN1_TPR"/>
    <property type="match status" value="1"/>
</dbReference>
<sequence length="734" mass="83989">MASLVELCATEDISISESSCSSSNPSFQEAPTSSLHADLVGLAGCSDDEVASGCASNGDEARVTSTSYKRRFFEEILAAVETDPRFDSLFCPSDVAHLEAYRSLPELYCRLFLRTDRWLASSKLQQVYRELWKGAESNFQCSIVALCQNGFLISAFRAGTDAAEALEPLPREALIELAKEFKLKPASTKEKLILQLTKHCASQRTLFGNLKDVLMEKAKQKVGDILRLSPDAKSVFTRFFHFFSPTEMSPLRLGSNNGNHPASILVYTMLLSSIGKFKTACSERSDRNRCLFPCRSDLERYCNACETEVVAVLLWEAKKYEQCVAHVQGVKSLLLEEMEFFAKRIALDEPRYFYDYSAFFSLIRAYVFLPQSLEKLRRYKEATDEFVWLISLCDSSIMPRKRGRWYERVVLNYDRHLRKPLEALKMANMALAEPHLDHIIRRSLAERARRLQQSCCKKRKASRAELCEAAVCDNDDLLQCVNIPLKVIRVPVLTKSFNPSVKTVFVMPGDNQFSCPNVETVALQYYFDQENYSGGMHTESTIWLTLFGLLCWHEIYDNDVPDVWFSKYQFEPLDMHTPDLFWSRRKDRFERKFELLNALNDQDICEHIRKTWSEYKDTVSLVSWESFETTTLLEEAAAIIGGALLAKIFYRLASGFRHHRSGMPDLVVWNACDKRFKVVEVKAVGDRLSMKQKQWLEYFHSIGVDVEVCRVEGTSTKAMKSDGRPPSTFLDDSE</sequence>
<dbReference type="Pfam" id="PF08774">
    <property type="entry name" value="VRR_NUC"/>
    <property type="match status" value="1"/>
</dbReference>
<dbReference type="GO" id="GO:0017108">
    <property type="term" value="F:5'-flap endonuclease activity"/>
    <property type="evidence" value="ECO:0007669"/>
    <property type="project" value="TreeGrafter"/>
</dbReference>
<protein>
    <recommendedName>
        <fullName evidence="8">Fanconi-associated nuclease</fullName>
        <ecNumber evidence="8">3.1.4.1</ecNumber>
    </recommendedName>
</protein>
<proteinExistence type="inferred from homology"/>
<evidence type="ECO:0000256" key="7">
    <source>
        <dbReference type="ARBA" id="ARBA00023211"/>
    </source>
</evidence>
<evidence type="ECO:0000313" key="11">
    <source>
        <dbReference type="WBParaSite" id="TMUE_2000006337.1"/>
    </source>
</evidence>
<keyword evidence="8" id="KW-0234">DNA repair</keyword>
<keyword evidence="6 8" id="KW-0460">Magnesium</keyword>
<dbReference type="Proteomes" id="UP000046395">
    <property type="component" value="Unassembled WGS sequence"/>
</dbReference>
<dbReference type="GO" id="GO:0005634">
    <property type="term" value="C:nucleus"/>
    <property type="evidence" value="ECO:0007669"/>
    <property type="project" value="UniProtKB-SubCell"/>
</dbReference>
<organism evidence="10 11">
    <name type="scientific">Trichuris muris</name>
    <name type="common">Mouse whipworm</name>
    <dbReference type="NCBI Taxonomy" id="70415"/>
    <lineage>
        <taxon>Eukaryota</taxon>
        <taxon>Metazoa</taxon>
        <taxon>Ecdysozoa</taxon>
        <taxon>Nematoda</taxon>
        <taxon>Enoplea</taxon>
        <taxon>Dorylaimia</taxon>
        <taxon>Trichinellida</taxon>
        <taxon>Trichuridae</taxon>
        <taxon>Trichuris</taxon>
    </lineage>
</organism>
<dbReference type="PANTHER" id="PTHR15749:SF4">
    <property type="entry name" value="FANCONI-ASSOCIATED NUCLEASE 1"/>
    <property type="match status" value="1"/>
</dbReference>
<keyword evidence="8" id="KW-0539">Nucleus</keyword>
<comment type="subcellular location">
    <subcellularLocation>
        <location evidence="8">Nucleus</location>
    </subcellularLocation>
</comment>
<reference evidence="11" key="1">
    <citation type="submission" date="2019-12" db="UniProtKB">
        <authorList>
            <consortium name="WormBaseParasite"/>
        </authorList>
    </citation>
    <scope>IDENTIFICATION</scope>
</reference>
<name>A0A5S6QHJ8_TRIMR</name>
<keyword evidence="4 8" id="KW-0479">Metal-binding</keyword>
<dbReference type="EC" id="3.1.4.1" evidence="8"/>
<comment type="similarity">
    <text evidence="2 8">Belongs to the FAN1 family.</text>
</comment>
<dbReference type="GO" id="GO:0004528">
    <property type="term" value="F:phosphodiesterase I activity"/>
    <property type="evidence" value="ECO:0007669"/>
    <property type="project" value="UniProtKB-EC"/>
</dbReference>
<evidence type="ECO:0000256" key="1">
    <source>
        <dbReference type="ARBA" id="ARBA00000983"/>
    </source>
</evidence>
<dbReference type="CDD" id="cd22326">
    <property type="entry name" value="FAN1-like"/>
    <property type="match status" value="1"/>
</dbReference>
<dbReference type="GO" id="GO:0008409">
    <property type="term" value="F:5'-3' exonuclease activity"/>
    <property type="evidence" value="ECO:0007669"/>
    <property type="project" value="TreeGrafter"/>
</dbReference>
<evidence type="ECO:0000259" key="9">
    <source>
        <dbReference type="SMART" id="SM00990"/>
    </source>
</evidence>
<feature type="domain" description="VRR-NUC" evidence="9">
    <location>
        <begin position="599"/>
        <end position="713"/>
    </location>
</feature>
<dbReference type="InterPro" id="IPR049126">
    <property type="entry name" value="FAN1-like_TPR"/>
</dbReference>
<accession>A0A5S6QHJ8</accession>
<dbReference type="PANTHER" id="PTHR15749">
    <property type="entry name" value="FANCONI-ASSOCIATED NUCLEASE 1"/>
    <property type="match status" value="1"/>
</dbReference>
<keyword evidence="8" id="KW-0227">DNA damage</keyword>
<dbReference type="InterPro" id="IPR014883">
    <property type="entry name" value="VRR_NUC"/>
</dbReference>
<keyword evidence="7 8" id="KW-0464">Manganese</keyword>
<keyword evidence="3 8" id="KW-0540">Nuclease</keyword>
<evidence type="ECO:0000256" key="3">
    <source>
        <dbReference type="ARBA" id="ARBA00022722"/>
    </source>
</evidence>
<dbReference type="InterPro" id="IPR011856">
    <property type="entry name" value="tRNA_endonuc-like_dom_sf"/>
</dbReference>
<evidence type="ECO:0000256" key="8">
    <source>
        <dbReference type="RuleBase" id="RU365033"/>
    </source>
</evidence>
<evidence type="ECO:0000256" key="5">
    <source>
        <dbReference type="ARBA" id="ARBA00022801"/>
    </source>
</evidence>
<dbReference type="STRING" id="70415.A0A5S6QHJ8"/>
<dbReference type="GO" id="GO:0070336">
    <property type="term" value="F:flap-structured DNA binding"/>
    <property type="evidence" value="ECO:0007669"/>
    <property type="project" value="TreeGrafter"/>
</dbReference>
<comment type="cofactor">
    <cofactor evidence="8">
        <name>Mg(2+)</name>
        <dbReference type="ChEBI" id="CHEBI:18420"/>
    </cofactor>
    <cofactor evidence="8">
        <name>Mn(2+)</name>
        <dbReference type="ChEBI" id="CHEBI:29035"/>
    </cofactor>
</comment>
<dbReference type="SMART" id="SM00990">
    <property type="entry name" value="VRR_NUC"/>
    <property type="match status" value="1"/>
</dbReference>
<comment type="catalytic activity">
    <reaction evidence="1 8">
        <text>Hydrolytically removes 5'-nucleotides successively from the 3'-hydroxy termini of 3'-hydroxy-terminated oligonucleotides.</text>
        <dbReference type="EC" id="3.1.4.1"/>
    </reaction>
</comment>